<name>A0A0A1YI93_9PSED</name>
<protein>
    <submittedName>
        <fullName evidence="3">Membrane protein</fullName>
    </submittedName>
</protein>
<feature type="transmembrane region" description="Helical" evidence="1">
    <location>
        <begin position="49"/>
        <end position="73"/>
    </location>
</feature>
<dbReference type="RefSeq" id="WP_025165920.1">
    <property type="nucleotide sequence ID" value="NZ_AWSQ01000004.1"/>
</dbReference>
<dbReference type="OrthoDB" id="8419862at2"/>
<dbReference type="AlphaFoldDB" id="A0A0A1YI93"/>
<dbReference type="STRING" id="1395571.TMS3_0114465"/>
<keyword evidence="1" id="KW-0812">Transmembrane</keyword>
<comment type="caution">
    <text evidence="3">The sequence shown here is derived from an EMBL/GenBank/DDBJ whole genome shotgun (WGS) entry which is preliminary data.</text>
</comment>
<keyword evidence="1" id="KW-0472">Membrane</keyword>
<proteinExistence type="predicted"/>
<gene>
    <name evidence="3" type="ORF">TMS3_0114465</name>
</gene>
<accession>A0A0A1YI93</accession>
<dbReference type="Proteomes" id="UP000030063">
    <property type="component" value="Unassembled WGS sequence"/>
</dbReference>
<evidence type="ECO:0000313" key="3">
    <source>
        <dbReference type="EMBL" id="KFX68698.1"/>
    </source>
</evidence>
<dbReference type="Pfam" id="PF05425">
    <property type="entry name" value="CopD"/>
    <property type="match status" value="1"/>
</dbReference>
<feature type="domain" description="Copper resistance protein D" evidence="2">
    <location>
        <begin position="48"/>
        <end position="150"/>
    </location>
</feature>
<evidence type="ECO:0000259" key="2">
    <source>
        <dbReference type="Pfam" id="PF05425"/>
    </source>
</evidence>
<evidence type="ECO:0000256" key="1">
    <source>
        <dbReference type="SAM" id="Phobius"/>
    </source>
</evidence>
<reference evidence="3 4" key="1">
    <citation type="journal article" date="2014" name="Genome Announc.">
        <title>Draft Genome Sequence of Petroleum Oil-Degrading Marine Bacterium Pseudomonas taeanensis Strain MS-3, Isolated from a Crude Oil-Contaminated Seashore.</title>
        <authorList>
            <person name="Lee S.Y."/>
            <person name="Kim S.H."/>
            <person name="Lee D.G."/>
            <person name="Shin S."/>
            <person name="Yun S.H."/>
            <person name="Choi C.W."/>
            <person name="Chung Y.H."/>
            <person name="Choi J.S."/>
            <person name="Kahng H.Y."/>
            <person name="Kim S.I."/>
        </authorList>
    </citation>
    <scope>NUCLEOTIDE SEQUENCE [LARGE SCALE GENOMIC DNA]</scope>
    <source>
        <strain evidence="3 4">MS-3</strain>
    </source>
</reference>
<feature type="transmembrane region" description="Helical" evidence="1">
    <location>
        <begin position="85"/>
        <end position="103"/>
    </location>
</feature>
<keyword evidence="1" id="KW-1133">Transmembrane helix</keyword>
<sequence length="154" mass="17093">MTPHALTYALHLLASLIWVGGMFFAWMVLRPAAVSALEAPARLKLWLEVFSRFFLWVWAAVLVLPITGVGMLHLRFAGFEGAPRYVHIMMGLYLVMLALFIRVQALQLPELRRAVAAEDWPSGGAVLGRIRRLVGLNLILGLFVVSIAAVRPGF</sequence>
<dbReference type="GO" id="GO:0016020">
    <property type="term" value="C:membrane"/>
    <property type="evidence" value="ECO:0007669"/>
    <property type="project" value="InterPro"/>
</dbReference>
<evidence type="ECO:0000313" key="4">
    <source>
        <dbReference type="Proteomes" id="UP000030063"/>
    </source>
</evidence>
<dbReference type="EMBL" id="AWSQ01000004">
    <property type="protein sequence ID" value="KFX68698.1"/>
    <property type="molecule type" value="Genomic_DNA"/>
</dbReference>
<feature type="transmembrane region" description="Helical" evidence="1">
    <location>
        <begin position="6"/>
        <end position="29"/>
    </location>
</feature>
<dbReference type="eggNOG" id="COG5615">
    <property type="taxonomic scope" value="Bacteria"/>
</dbReference>
<keyword evidence="4" id="KW-1185">Reference proteome</keyword>
<organism evidence="3 4">
    <name type="scientific">Pseudomonas taeanensis MS-3</name>
    <dbReference type="NCBI Taxonomy" id="1395571"/>
    <lineage>
        <taxon>Bacteria</taxon>
        <taxon>Pseudomonadati</taxon>
        <taxon>Pseudomonadota</taxon>
        <taxon>Gammaproteobacteria</taxon>
        <taxon>Pseudomonadales</taxon>
        <taxon>Pseudomonadaceae</taxon>
        <taxon>Pseudomonas</taxon>
    </lineage>
</organism>
<dbReference type="InterPro" id="IPR008457">
    <property type="entry name" value="Cu-R_CopD_dom"/>
</dbReference>
<feature type="transmembrane region" description="Helical" evidence="1">
    <location>
        <begin position="133"/>
        <end position="150"/>
    </location>
</feature>